<evidence type="ECO:0000313" key="2">
    <source>
        <dbReference type="Proteomes" id="UP001501576"/>
    </source>
</evidence>
<proteinExistence type="predicted"/>
<sequence length="360" mass="39121">MSERKPQSVRQLDALVDQLAAGVSAERARQLRMVAGMWARAVERSEDGRFPDDALAELFDTSTLRRFWALAVAGGLRHRAQDVEKPLPLATRRIVRDCLGIMAEAAVPGREVWLPMLDSVPPRPTVTPAEQAVLYRRLADLAAGGPLERDGTGLSFEDRTRLLAMVAIVLDSGARLGELAAMRLDDLGEGLGTIGVRRRPQKGRGVRADEIAALVGVSSGTVREVLDGRPRRISAVTQRAVLDAAEALGPLPGVELYRLREGTRVAVRRWLAVREGLVADLEGARTALWVSLRARGMRRGGVERSWPAGVPLGAEGVRLAYGRGMVALNVLMAGQFGWSPLPEKLEQLRRSVLAEPLPEV</sequence>
<keyword evidence="2" id="KW-1185">Reference proteome</keyword>
<dbReference type="Gene3D" id="1.10.260.40">
    <property type="entry name" value="lambda repressor-like DNA-binding domains"/>
    <property type="match status" value="1"/>
</dbReference>
<protein>
    <recommendedName>
        <fullName evidence="3">Integrase</fullName>
    </recommendedName>
</protein>
<reference evidence="2" key="1">
    <citation type="journal article" date="2019" name="Int. J. Syst. Evol. Microbiol.">
        <title>The Global Catalogue of Microorganisms (GCM) 10K type strain sequencing project: providing services to taxonomists for standard genome sequencing and annotation.</title>
        <authorList>
            <consortium name="The Broad Institute Genomics Platform"/>
            <consortium name="The Broad Institute Genome Sequencing Center for Infectious Disease"/>
            <person name="Wu L."/>
            <person name="Ma J."/>
        </authorList>
    </citation>
    <scope>NUCLEOTIDE SEQUENCE [LARGE SCALE GENOMIC DNA]</scope>
    <source>
        <strain evidence="2">JCM 5052</strain>
    </source>
</reference>
<dbReference type="EMBL" id="BAAABZ010000071">
    <property type="protein sequence ID" value="GAA0554815.1"/>
    <property type="molecule type" value="Genomic_DNA"/>
</dbReference>
<accession>A0ABP3NXS8</accession>
<dbReference type="InterPro" id="IPR010982">
    <property type="entry name" value="Lambda_DNA-bd_dom_sf"/>
</dbReference>
<evidence type="ECO:0000313" key="1">
    <source>
        <dbReference type="EMBL" id="GAA0554815.1"/>
    </source>
</evidence>
<name>A0ABP3NXS8_9ACTN</name>
<dbReference type="Proteomes" id="UP001501576">
    <property type="component" value="Unassembled WGS sequence"/>
</dbReference>
<organism evidence="1 2">
    <name type="scientific">Streptomyces mordarskii</name>
    <dbReference type="NCBI Taxonomy" id="1226758"/>
    <lineage>
        <taxon>Bacteria</taxon>
        <taxon>Bacillati</taxon>
        <taxon>Actinomycetota</taxon>
        <taxon>Actinomycetes</taxon>
        <taxon>Kitasatosporales</taxon>
        <taxon>Streptomycetaceae</taxon>
        <taxon>Streptomyces</taxon>
    </lineage>
</organism>
<comment type="caution">
    <text evidence="1">The sequence shown here is derived from an EMBL/GenBank/DDBJ whole genome shotgun (WGS) entry which is preliminary data.</text>
</comment>
<dbReference type="SUPFAM" id="SSF47413">
    <property type="entry name" value="lambda repressor-like DNA-binding domains"/>
    <property type="match status" value="1"/>
</dbReference>
<gene>
    <name evidence="1" type="ORF">GCM10010390_66170</name>
</gene>
<evidence type="ECO:0008006" key="3">
    <source>
        <dbReference type="Google" id="ProtNLM"/>
    </source>
</evidence>
<dbReference type="RefSeq" id="WP_346160880.1">
    <property type="nucleotide sequence ID" value="NZ_BAAABZ010000071.1"/>
</dbReference>